<gene>
    <name evidence="12" type="ORF">MELLADRAFT_77170</name>
</gene>
<feature type="domain" description="Tyrosine--tRNA ligase SYY-like C-terminal" evidence="11">
    <location>
        <begin position="448"/>
        <end position="509"/>
    </location>
</feature>
<name>F4REA5_MELLP</name>
<evidence type="ECO:0000256" key="9">
    <source>
        <dbReference type="ARBA" id="ARBA00048248"/>
    </source>
</evidence>
<accession>F4REA5</accession>
<dbReference type="InterPro" id="IPR002307">
    <property type="entry name" value="Tyr-tRNA-ligase"/>
</dbReference>
<dbReference type="InParanoid" id="F4REA5"/>
<dbReference type="GO" id="GO:0005524">
    <property type="term" value="F:ATP binding"/>
    <property type="evidence" value="ECO:0007669"/>
    <property type="project" value="UniProtKB-KW"/>
</dbReference>
<dbReference type="GeneID" id="18932902"/>
<dbReference type="GO" id="GO:0003723">
    <property type="term" value="F:RNA binding"/>
    <property type="evidence" value="ECO:0007669"/>
    <property type="project" value="UniProtKB-KW"/>
</dbReference>
<evidence type="ECO:0000256" key="6">
    <source>
        <dbReference type="ARBA" id="ARBA00022917"/>
    </source>
</evidence>
<dbReference type="NCBIfam" id="TIGR00234">
    <property type="entry name" value="tyrS"/>
    <property type="match status" value="1"/>
</dbReference>
<keyword evidence="13" id="KW-1185">Reference proteome</keyword>
<dbReference type="Gene3D" id="3.40.50.620">
    <property type="entry name" value="HUPs"/>
    <property type="match status" value="1"/>
</dbReference>
<evidence type="ECO:0000256" key="4">
    <source>
        <dbReference type="ARBA" id="ARBA00022840"/>
    </source>
</evidence>
<dbReference type="CDD" id="cd00805">
    <property type="entry name" value="TyrRS_core"/>
    <property type="match status" value="1"/>
</dbReference>
<dbReference type="GO" id="GO:0005829">
    <property type="term" value="C:cytosol"/>
    <property type="evidence" value="ECO:0007669"/>
    <property type="project" value="TreeGrafter"/>
</dbReference>
<dbReference type="InterPro" id="IPR014729">
    <property type="entry name" value="Rossmann-like_a/b/a_fold"/>
</dbReference>
<evidence type="ECO:0000256" key="7">
    <source>
        <dbReference type="ARBA" id="ARBA00023146"/>
    </source>
</evidence>
<dbReference type="EC" id="6.1.1.1" evidence="1 10"/>
<keyword evidence="3 10" id="KW-0547">Nucleotide-binding</keyword>
<dbReference type="FunFam" id="1.10.240.10:FF:000001">
    <property type="entry name" value="Tyrosine--tRNA ligase"/>
    <property type="match status" value="1"/>
</dbReference>
<dbReference type="RefSeq" id="XP_007407660.1">
    <property type="nucleotide sequence ID" value="XM_007407598.1"/>
</dbReference>
<dbReference type="Pfam" id="PF00579">
    <property type="entry name" value="tRNA-synt_1b"/>
    <property type="match status" value="1"/>
</dbReference>
<dbReference type="VEuPathDB" id="FungiDB:MELLADRAFT_77170"/>
<dbReference type="EMBL" id="GL883098">
    <property type="protein sequence ID" value="EGG09300.1"/>
    <property type="molecule type" value="Genomic_DNA"/>
</dbReference>
<reference evidence="13" key="1">
    <citation type="journal article" date="2011" name="Proc. Natl. Acad. Sci. U.S.A.">
        <title>Obligate biotrophy features unraveled by the genomic analysis of rust fungi.</title>
        <authorList>
            <person name="Duplessis S."/>
            <person name="Cuomo C.A."/>
            <person name="Lin Y.-C."/>
            <person name="Aerts A."/>
            <person name="Tisserant E."/>
            <person name="Veneault-Fourrey C."/>
            <person name="Joly D.L."/>
            <person name="Hacquard S."/>
            <person name="Amselem J."/>
            <person name="Cantarel B.L."/>
            <person name="Chiu R."/>
            <person name="Coutinho P.M."/>
            <person name="Feau N."/>
            <person name="Field M."/>
            <person name="Frey P."/>
            <person name="Gelhaye E."/>
            <person name="Goldberg J."/>
            <person name="Grabherr M.G."/>
            <person name="Kodira C.D."/>
            <person name="Kohler A."/>
            <person name="Kuees U."/>
            <person name="Lindquist E.A."/>
            <person name="Lucas S.M."/>
            <person name="Mago R."/>
            <person name="Mauceli E."/>
            <person name="Morin E."/>
            <person name="Murat C."/>
            <person name="Pangilinan J.L."/>
            <person name="Park R."/>
            <person name="Pearson M."/>
            <person name="Quesneville H."/>
            <person name="Rouhier N."/>
            <person name="Sakthikumar S."/>
            <person name="Salamov A.A."/>
            <person name="Schmutz J."/>
            <person name="Selles B."/>
            <person name="Shapiro H."/>
            <person name="Tanguay P."/>
            <person name="Tuskan G.A."/>
            <person name="Henrissat B."/>
            <person name="Van de Peer Y."/>
            <person name="Rouze P."/>
            <person name="Ellis J.G."/>
            <person name="Dodds P.N."/>
            <person name="Schein J.E."/>
            <person name="Zhong S."/>
            <person name="Hamelin R.C."/>
            <person name="Grigoriev I.V."/>
            <person name="Szabo L.J."/>
            <person name="Martin F."/>
        </authorList>
    </citation>
    <scope>NUCLEOTIDE SEQUENCE [LARGE SCALE GENOMIC DNA]</scope>
    <source>
        <strain evidence="13">98AG31 / pathotype 3-4-7</strain>
    </source>
</reference>
<dbReference type="OrthoDB" id="337870at2759"/>
<dbReference type="STRING" id="747676.F4REA5"/>
<organism evidence="13">
    <name type="scientific">Melampsora larici-populina (strain 98AG31 / pathotype 3-4-7)</name>
    <name type="common">Poplar leaf rust fungus</name>
    <dbReference type="NCBI Taxonomy" id="747676"/>
    <lineage>
        <taxon>Eukaryota</taxon>
        <taxon>Fungi</taxon>
        <taxon>Dikarya</taxon>
        <taxon>Basidiomycota</taxon>
        <taxon>Pucciniomycotina</taxon>
        <taxon>Pucciniomycetes</taxon>
        <taxon>Pucciniales</taxon>
        <taxon>Melampsoraceae</taxon>
        <taxon>Melampsora</taxon>
    </lineage>
</organism>
<keyword evidence="4 10" id="KW-0067">ATP-binding</keyword>
<dbReference type="InterPro" id="IPR002305">
    <property type="entry name" value="aa-tRNA-synth_Ic"/>
</dbReference>
<dbReference type="GO" id="GO:0004831">
    <property type="term" value="F:tyrosine-tRNA ligase activity"/>
    <property type="evidence" value="ECO:0007669"/>
    <property type="project" value="UniProtKB-EC"/>
</dbReference>
<keyword evidence="5" id="KW-0694">RNA-binding</keyword>
<dbReference type="GO" id="GO:0005739">
    <property type="term" value="C:mitochondrion"/>
    <property type="evidence" value="ECO:0007669"/>
    <property type="project" value="TreeGrafter"/>
</dbReference>
<dbReference type="InterPro" id="IPR054608">
    <property type="entry name" value="SYY-like_C"/>
</dbReference>
<evidence type="ECO:0000259" key="11">
    <source>
        <dbReference type="Pfam" id="PF22421"/>
    </source>
</evidence>
<dbReference type="PANTHER" id="PTHR11766:SF0">
    <property type="entry name" value="TYROSINE--TRNA LIGASE, MITOCHONDRIAL"/>
    <property type="match status" value="1"/>
</dbReference>
<dbReference type="SUPFAM" id="SSF52374">
    <property type="entry name" value="Nucleotidylyl transferase"/>
    <property type="match status" value="1"/>
</dbReference>
<dbReference type="GO" id="GO:0006437">
    <property type="term" value="P:tyrosyl-tRNA aminoacylation"/>
    <property type="evidence" value="ECO:0007669"/>
    <property type="project" value="InterPro"/>
</dbReference>
<proteinExistence type="inferred from homology"/>
<dbReference type="PRINTS" id="PR01040">
    <property type="entry name" value="TRNASYNTHTYR"/>
</dbReference>
<protein>
    <recommendedName>
        <fullName evidence="1 10">Tyrosine--tRNA ligase</fullName>
        <ecNumber evidence="1 10">6.1.1.1</ecNumber>
    </recommendedName>
    <alternativeName>
        <fullName evidence="8 10">Tyrosyl-tRNA synthetase</fullName>
    </alternativeName>
</protein>
<evidence type="ECO:0000256" key="5">
    <source>
        <dbReference type="ARBA" id="ARBA00022884"/>
    </source>
</evidence>
<dbReference type="Gene3D" id="3.10.290.10">
    <property type="entry name" value="RNA-binding S4 domain"/>
    <property type="match status" value="1"/>
</dbReference>
<dbReference type="InterPro" id="IPR036986">
    <property type="entry name" value="S4_RNA-bd_sf"/>
</dbReference>
<comment type="similarity">
    <text evidence="10">Belongs to the class-I aminoacyl-tRNA synthetase family.</text>
</comment>
<evidence type="ECO:0000313" key="13">
    <source>
        <dbReference type="Proteomes" id="UP000001072"/>
    </source>
</evidence>
<dbReference type="PANTHER" id="PTHR11766">
    <property type="entry name" value="TYROSYL-TRNA SYNTHETASE"/>
    <property type="match status" value="1"/>
</dbReference>
<dbReference type="SUPFAM" id="SSF55174">
    <property type="entry name" value="Alpha-L RNA-binding motif"/>
    <property type="match status" value="1"/>
</dbReference>
<dbReference type="Gene3D" id="1.10.240.10">
    <property type="entry name" value="Tyrosyl-Transfer RNA Synthetase"/>
    <property type="match status" value="1"/>
</dbReference>
<dbReference type="eggNOG" id="KOG2623">
    <property type="taxonomic scope" value="Eukaryota"/>
</dbReference>
<dbReference type="InterPro" id="IPR024088">
    <property type="entry name" value="Tyr-tRNA-ligase_bac-type"/>
</dbReference>
<dbReference type="Pfam" id="PF22421">
    <property type="entry name" value="SYY_C-terminal"/>
    <property type="match status" value="1"/>
</dbReference>
<feature type="non-terminal residue" evidence="12">
    <location>
        <position position="1"/>
    </location>
</feature>
<evidence type="ECO:0000256" key="1">
    <source>
        <dbReference type="ARBA" id="ARBA00013160"/>
    </source>
</evidence>
<evidence type="ECO:0000313" key="12">
    <source>
        <dbReference type="EMBL" id="EGG09300.1"/>
    </source>
</evidence>
<keyword evidence="7 10" id="KW-0030">Aminoacyl-tRNA synthetase</keyword>
<comment type="catalytic activity">
    <reaction evidence="9 10">
        <text>tRNA(Tyr) + L-tyrosine + ATP = L-tyrosyl-tRNA(Tyr) + AMP + diphosphate + H(+)</text>
        <dbReference type="Rhea" id="RHEA:10220"/>
        <dbReference type="Rhea" id="RHEA-COMP:9706"/>
        <dbReference type="Rhea" id="RHEA-COMP:9707"/>
        <dbReference type="ChEBI" id="CHEBI:15378"/>
        <dbReference type="ChEBI" id="CHEBI:30616"/>
        <dbReference type="ChEBI" id="CHEBI:33019"/>
        <dbReference type="ChEBI" id="CHEBI:58315"/>
        <dbReference type="ChEBI" id="CHEBI:78442"/>
        <dbReference type="ChEBI" id="CHEBI:78536"/>
        <dbReference type="ChEBI" id="CHEBI:456215"/>
        <dbReference type="EC" id="6.1.1.1"/>
    </reaction>
</comment>
<evidence type="ECO:0000256" key="2">
    <source>
        <dbReference type="ARBA" id="ARBA00022598"/>
    </source>
</evidence>
<keyword evidence="6 10" id="KW-0648">Protein biosynthesis</keyword>
<dbReference type="Proteomes" id="UP000001072">
    <property type="component" value="Unassembled WGS sequence"/>
</dbReference>
<evidence type="ECO:0000256" key="3">
    <source>
        <dbReference type="ARBA" id="ARBA00022741"/>
    </source>
</evidence>
<dbReference type="FunCoup" id="F4REA5">
    <property type="interactions" value="451"/>
</dbReference>
<dbReference type="AlphaFoldDB" id="F4REA5"/>
<evidence type="ECO:0000256" key="10">
    <source>
        <dbReference type="RuleBase" id="RU361234"/>
    </source>
</evidence>
<sequence>MNWHFVHQQFRLTLRPNTHSHPQRWMSNFSPVYFSKTTYSPSKLEFPQSNNSQDVIHKLESRQLIAQLTSRAVRQHLIDQPRTIYLGIDPTASSLHVGNLLALIGLVHFALNGHKTIVLLGGGTGIVGDPSGRSSERTSLSRSLVDSNVECLHKQVNKILDSALKHAQTRVRHTDDHQDSKSPQIWLHRVKNNMEWLSGLTLLDFLGSVGKIARIASMLARDSVKQRMDSGAGISFTEFTYQLLQAYDFNQLRHRYDCTIQLGGSDQYGNIMSGIEIMTKIGTHQKENNQSSSELVETEIPQSYGVTLPLLLNHKGEKFGKSAGNALWLSSRLTPPVDLYQAFLRTPDSEIDKYLRMLTFLPLEVINRVMDDHQKGDRQRREPQKLLAQEIILLVHGSEGLSQALSATEILHPSKGNLSMLTTNQFQDAFDGSPHHIRLQSNKVLGCSIDSIAVLSGLCKSKGEVRSLKQSGAITVNHQPLRDNVIQDSDLLAGEFILLMRGKTAYKLVSILSGDQDK</sequence>
<dbReference type="KEGG" id="mlr:MELLADRAFT_77170"/>
<evidence type="ECO:0000256" key="8">
    <source>
        <dbReference type="ARBA" id="ARBA00033323"/>
    </source>
</evidence>
<keyword evidence="2 10" id="KW-0436">Ligase</keyword>
<dbReference type="HOGENOM" id="CLU_024003_0_0_1"/>